<proteinExistence type="predicted"/>
<dbReference type="Gene3D" id="3.80.10.10">
    <property type="entry name" value="Ribonuclease Inhibitor"/>
    <property type="match status" value="1"/>
</dbReference>
<dbReference type="InterPro" id="IPR027417">
    <property type="entry name" value="P-loop_NTPase"/>
</dbReference>
<keyword evidence="5" id="KW-1185">Reference proteome</keyword>
<dbReference type="Pfam" id="PF05729">
    <property type="entry name" value="NACHT"/>
    <property type="match status" value="1"/>
</dbReference>
<comment type="caution">
    <text evidence="4">The sequence shown here is derived from an EMBL/GenBank/DDBJ whole genome shotgun (WGS) entry which is preliminary data.</text>
</comment>
<keyword evidence="1" id="KW-0547">Nucleotide-binding</keyword>
<evidence type="ECO:0000313" key="5">
    <source>
        <dbReference type="Proteomes" id="UP000185596"/>
    </source>
</evidence>
<feature type="domain" description="NACHT" evidence="3">
    <location>
        <begin position="255"/>
        <end position="589"/>
    </location>
</feature>
<dbReference type="SUPFAM" id="SSF52540">
    <property type="entry name" value="P-loop containing nucleoside triphosphate hydrolases"/>
    <property type="match status" value="1"/>
</dbReference>
<gene>
    <name evidence="4" type="ORF">BU204_17895</name>
</gene>
<evidence type="ECO:0000313" key="4">
    <source>
        <dbReference type="EMBL" id="OLF16241.1"/>
    </source>
</evidence>
<organism evidence="4 5">
    <name type="scientific">Actinophytocola xanthii</name>
    <dbReference type="NCBI Taxonomy" id="1912961"/>
    <lineage>
        <taxon>Bacteria</taxon>
        <taxon>Bacillati</taxon>
        <taxon>Actinomycetota</taxon>
        <taxon>Actinomycetes</taxon>
        <taxon>Pseudonocardiales</taxon>
        <taxon>Pseudonocardiaceae</taxon>
    </lineage>
</organism>
<dbReference type="SUPFAM" id="SSF52058">
    <property type="entry name" value="L domain-like"/>
    <property type="match status" value="1"/>
</dbReference>
<evidence type="ECO:0000256" key="2">
    <source>
        <dbReference type="ARBA" id="ARBA00022840"/>
    </source>
</evidence>
<dbReference type="InterPro" id="IPR054547">
    <property type="entry name" value="NNH1"/>
</dbReference>
<dbReference type="PANTHER" id="PTHR46844:SF1">
    <property type="entry name" value="SLR5058 PROTEIN"/>
    <property type="match status" value="1"/>
</dbReference>
<dbReference type="PANTHER" id="PTHR46844">
    <property type="entry name" value="SLR5058 PROTEIN"/>
    <property type="match status" value="1"/>
</dbReference>
<keyword evidence="2" id="KW-0067">ATP-binding</keyword>
<dbReference type="RefSeq" id="WP_075126832.1">
    <property type="nucleotide sequence ID" value="NZ_MSIE01000031.1"/>
</dbReference>
<name>A0A1Q8CPG8_9PSEU</name>
<accession>A0A1Q8CPG8</accession>
<dbReference type="AlphaFoldDB" id="A0A1Q8CPG8"/>
<reference evidence="4 5" key="1">
    <citation type="submission" date="2016-12" db="EMBL/GenBank/DDBJ databases">
        <title>The draft genome sequence of Actinophytocola sp. 11-183.</title>
        <authorList>
            <person name="Wang W."/>
            <person name="Yuan L."/>
        </authorList>
    </citation>
    <scope>NUCLEOTIDE SEQUENCE [LARGE SCALE GENOMIC DNA]</scope>
    <source>
        <strain evidence="4 5">11-183</strain>
    </source>
</reference>
<dbReference type="EMBL" id="MSIE01000031">
    <property type="protein sequence ID" value="OLF16241.1"/>
    <property type="molecule type" value="Genomic_DNA"/>
</dbReference>
<dbReference type="Gene3D" id="3.40.50.300">
    <property type="entry name" value="P-loop containing nucleotide triphosphate hydrolases"/>
    <property type="match status" value="1"/>
</dbReference>
<protein>
    <recommendedName>
        <fullName evidence="3">NACHT domain-containing protein</fullName>
    </recommendedName>
</protein>
<dbReference type="OrthoDB" id="135105at2"/>
<dbReference type="PROSITE" id="PS50837">
    <property type="entry name" value="NACHT"/>
    <property type="match status" value="1"/>
</dbReference>
<evidence type="ECO:0000256" key="1">
    <source>
        <dbReference type="ARBA" id="ARBA00022741"/>
    </source>
</evidence>
<dbReference type="Proteomes" id="UP000185596">
    <property type="component" value="Unassembled WGS sequence"/>
</dbReference>
<evidence type="ECO:0000259" key="3">
    <source>
        <dbReference type="PROSITE" id="PS50837"/>
    </source>
</evidence>
<dbReference type="InterPro" id="IPR032675">
    <property type="entry name" value="LRR_dom_sf"/>
</dbReference>
<dbReference type="GO" id="GO:0005524">
    <property type="term" value="F:ATP binding"/>
    <property type="evidence" value="ECO:0007669"/>
    <property type="project" value="UniProtKB-KW"/>
</dbReference>
<dbReference type="PRINTS" id="PR00364">
    <property type="entry name" value="DISEASERSIST"/>
</dbReference>
<dbReference type="InterPro" id="IPR007111">
    <property type="entry name" value="NACHT_NTPase"/>
</dbReference>
<dbReference type="Pfam" id="PF22733">
    <property type="entry name" value="NNH1"/>
    <property type="match status" value="1"/>
</dbReference>
<sequence length="1002" mass="112425">MTVEAALIMLGTSAVRTATKLWLGNHQVAAEAGSSAVDYLSQQLSSHRDKRKLNRLLENFADSVVDRLEPILEREFRGLAENERLAAVDAVQSTLDNAVFLEAELFAADLDAGHLDKSVRGRSSDPTALLSADGRSLYDLLLRECCGYVIEISRGLPEFSNAVLVELLRRDTQILEEIREVLSRLPQRDRGDGFEYDYRQLVARKLDQVEIFGITLANDTRRYPLSVSYISLTASTGNGSSRATFRIEDLLAGRRRLFIRGEAGLGKTTLLQWIAVRSARGDFTHQLRDWNRTVPFFLPLRRYSDGPLPTPERFMDEVGRHIVEQMPKVWIHEQLRSGRAIVLVDGVDEFPIGRREEARAWLNDLVTTFSRARFVVTSRPGAPSDNWLREIDFPVVDLEQMNQTDVRTFVGRWHDAIRSLCVDDVSRAEIDSYEKGLVQQLGSSGYLRKLAGYPLLCALLCALYKDRRAALPTNRLELYDVALQMLLERRDAERKIPPPKGLDRIEKILLLGDLAYWLIRNARTDIETDRAIAQLGRRLALMPQIQAEPIAVYRHLLERSGLLRESVTGRTDFIHRTFQEYLAARTAIMNADDVGQLIAHAHFDQWHEVVIMAAGHASFNQREELLNGLLSRAGENEGDALALLAVACLETTPELGTDLRQRIERRVEALLPPKSLSAARVFGSAGEFVLDLLAKAQPRTTRETVATIRALAETGLAAAIPIIARYCSDDRVDVREEVIRSSARFDDEAYATSVLARLPVMERVDVDSEVKMSALKHLPLAEYVTIRPSPHLPFGIDLLPPHVESVRVEAVEANDEYTIAIGDEPPLSKVRRVEIEGANARGLEHVRRLTSVQELDLSGISVTQLEPVAPGWQLTGLSLTYVRDLVDLAPLAFVDRLESLTLEECPRLRSLDGIERWSGHLVELALRSSRGIDFDAIGSATRLRHLDLTDTRVPDVTVLFGLKNLRKLELTTDDPRDVTVLRHELPTLSVTLLPPSRSHWSG</sequence>
<dbReference type="STRING" id="1912961.BU204_17895"/>